<dbReference type="PANTHER" id="PTHR10824:SF4">
    <property type="entry name" value="ACYL-COENZYME A THIOESTERASE 1-LIKE"/>
    <property type="match status" value="1"/>
</dbReference>
<accession>A0ABR5Y7D2</accession>
<name>A0ABR5Y7D2_9PROT</name>
<dbReference type="EMBL" id="LPXL01000003">
    <property type="protein sequence ID" value="KZD06865.1"/>
    <property type="molecule type" value="Genomic_DNA"/>
</dbReference>
<comment type="caution">
    <text evidence="2">The sequence shown here is derived from an EMBL/GenBank/DDBJ whole genome shotgun (WGS) entry which is preliminary data.</text>
</comment>
<sequence length="253" mass="27482">MKLAIVRRLIPDWGTTYGPAGDGPFPAVMLLHGSEGGYSGWSHRNAVMLAAHGFLAFPFPYSNGGNAWNAGSITNVPLERTMEAFRALRAFAFSDAKVGLFGVSRGAEHALLVTSLMVRDGESGLPDAVAALAPPDVICGAFDARRFRDSGDPGFQEWDPAERAWTWKGASDCLLPTTPIAIEDYDGPFFLAHGKKDKVWSSHMTERLTARLRSAGRAPEVHLYEDQGHVPDSAGENVFNADLIGFFERTLCQ</sequence>
<dbReference type="Gene3D" id="3.40.50.1820">
    <property type="entry name" value="alpha/beta hydrolase"/>
    <property type="match status" value="1"/>
</dbReference>
<dbReference type="PANTHER" id="PTHR10824">
    <property type="entry name" value="ACYL-COENZYME A THIOESTERASE-RELATED"/>
    <property type="match status" value="1"/>
</dbReference>
<keyword evidence="3" id="KW-1185">Reference proteome</keyword>
<dbReference type="InterPro" id="IPR014940">
    <property type="entry name" value="BAAT_C"/>
</dbReference>
<dbReference type="RefSeq" id="WP_063093355.1">
    <property type="nucleotide sequence ID" value="NZ_DFMA01000002.1"/>
</dbReference>
<reference evidence="2 3" key="1">
    <citation type="submission" date="2015-12" db="EMBL/GenBank/DDBJ databases">
        <title>Genome sequence of Thalassospira xiamenensis MCCC 1A03005.</title>
        <authorList>
            <person name="Lu L."/>
            <person name="Lai Q."/>
            <person name="Shao Z."/>
            <person name="Qian P."/>
        </authorList>
    </citation>
    <scope>NUCLEOTIDE SEQUENCE [LARGE SCALE GENOMIC DNA]</scope>
    <source>
        <strain evidence="2 3">MCCC 1A03005</strain>
    </source>
</reference>
<dbReference type="InterPro" id="IPR029058">
    <property type="entry name" value="AB_hydrolase_fold"/>
</dbReference>
<organism evidence="2 3">
    <name type="scientific">Thalassospira xiamenensis</name>
    <dbReference type="NCBI Taxonomy" id="220697"/>
    <lineage>
        <taxon>Bacteria</taxon>
        <taxon>Pseudomonadati</taxon>
        <taxon>Pseudomonadota</taxon>
        <taxon>Alphaproteobacteria</taxon>
        <taxon>Rhodospirillales</taxon>
        <taxon>Thalassospiraceae</taxon>
        <taxon>Thalassospira</taxon>
    </lineage>
</organism>
<gene>
    <name evidence="2" type="ORF">AUP40_08525</name>
</gene>
<dbReference type="Pfam" id="PF08840">
    <property type="entry name" value="BAAT_C"/>
    <property type="match status" value="1"/>
</dbReference>
<evidence type="ECO:0000313" key="2">
    <source>
        <dbReference type="EMBL" id="KZD06865.1"/>
    </source>
</evidence>
<dbReference type="SUPFAM" id="SSF53474">
    <property type="entry name" value="alpha/beta-Hydrolases"/>
    <property type="match status" value="1"/>
</dbReference>
<protein>
    <submittedName>
        <fullName evidence="2">Thioesterase</fullName>
    </submittedName>
</protein>
<dbReference type="Proteomes" id="UP000076167">
    <property type="component" value="Unassembled WGS sequence"/>
</dbReference>
<evidence type="ECO:0000313" key="3">
    <source>
        <dbReference type="Proteomes" id="UP000076167"/>
    </source>
</evidence>
<evidence type="ECO:0000259" key="1">
    <source>
        <dbReference type="Pfam" id="PF08840"/>
    </source>
</evidence>
<feature type="domain" description="BAAT/Acyl-CoA thioester hydrolase C-terminal" evidence="1">
    <location>
        <begin position="177"/>
        <end position="230"/>
    </location>
</feature>
<proteinExistence type="predicted"/>